<feature type="domain" description="SAP" evidence="1">
    <location>
        <begin position="399"/>
        <end position="433"/>
    </location>
</feature>
<keyword evidence="3" id="KW-1185">Reference proteome</keyword>
<dbReference type="EMBL" id="KQ257450">
    <property type="protein sequence ID" value="KND05114.1"/>
    <property type="molecule type" value="Genomic_DNA"/>
</dbReference>
<dbReference type="AlphaFoldDB" id="A0A0L0HW62"/>
<dbReference type="GO" id="GO:0003676">
    <property type="term" value="F:nucleic acid binding"/>
    <property type="evidence" value="ECO:0007669"/>
    <property type="project" value="InterPro"/>
</dbReference>
<dbReference type="RefSeq" id="XP_016613153.1">
    <property type="nucleotide sequence ID" value="XM_016749116.1"/>
</dbReference>
<dbReference type="PANTHER" id="PTHR28072:SF1">
    <property type="entry name" value="CRUCIFORM CUTTING ENDONUCLEASE 1, MITOCHONDRIAL-RELATED"/>
    <property type="match status" value="1"/>
</dbReference>
<evidence type="ECO:0000259" key="1">
    <source>
        <dbReference type="PROSITE" id="PS50800"/>
    </source>
</evidence>
<dbReference type="CDD" id="cd16963">
    <property type="entry name" value="CCE1"/>
    <property type="match status" value="1"/>
</dbReference>
<dbReference type="GO" id="GO:0005737">
    <property type="term" value="C:cytoplasm"/>
    <property type="evidence" value="ECO:0007669"/>
    <property type="project" value="UniProtKB-ARBA"/>
</dbReference>
<dbReference type="InterPro" id="IPR012337">
    <property type="entry name" value="RNaseH-like_sf"/>
</dbReference>
<dbReference type="InterPro" id="IPR039197">
    <property type="entry name" value="Mrs1/Cce1"/>
</dbReference>
<sequence length="686" mass="76656">MSFANEMLSCRCNASNGNAMRLAARSLLSILADTSRPSRATSCCSRASRAVTTNVQRRALRSFPQGEEHAFKRNFWRDINGKRCMSTRPVWTDNDKQALMASLGGMRETELKKQMVYYKGEGPGQFHSPKTFGRMVEALATHLLSGAPKTYKKVSVPIPALHSLLYDYSLETLRELARFLNLETNDERRMTYVTAIHERVRKAQVGSQSQPFKLNDITAAELTHLAIKDLMPIVESLGLEISKRKSATIRSILSYIELNRTDLHVRATVEMIARLSRPNIFSAEIPITPDGRIGGRCRRPSTVVSKKAAQILCLDKPVHALGASWDGASPAVLQWKELLDKRDDDTLAKGARLIPKQDLLRLALGYGLQPGPVESAVQVFRRICQHVVKGEPRSPNIRLSKLPLPELQEKARSFGLTPSGTREVLLKRLQDHLTYVRNAPTPSSIVAIDVGPSNTGYVHLALPNTLPSNIKDRDKGATDEVLSRPRILDWALLDLEVSSMDFPGVAMACKQLLDERCYKPEAQVYLVERQTWRVVFGKLTVPPQLIASLVTEAVLLGMLLERRGEPATSVLPAYVSRHFSLNDPASIQTSDVKKRQPRSKRAKKITAVHVVKKILEDQDVDCSKELLHVFNTTKKKDDMSDALLMALAWRDWWFAAKAEAAAQLEIDSQEQAVAEEGEMAEERMMA</sequence>
<accession>A0A0L0HW62</accession>
<evidence type="ECO:0000313" key="2">
    <source>
        <dbReference type="EMBL" id="KND05114.1"/>
    </source>
</evidence>
<evidence type="ECO:0000313" key="3">
    <source>
        <dbReference type="Proteomes" id="UP000053201"/>
    </source>
</evidence>
<dbReference type="SUPFAM" id="SSF53098">
    <property type="entry name" value="Ribonuclease H-like"/>
    <property type="match status" value="1"/>
</dbReference>
<dbReference type="GeneID" id="27684494"/>
<dbReference type="InterPro" id="IPR015242">
    <property type="entry name" value="Ydc2_cat"/>
</dbReference>
<name>A0A0L0HW62_SPIPD</name>
<reference evidence="2 3" key="1">
    <citation type="submission" date="2009-08" db="EMBL/GenBank/DDBJ databases">
        <title>The Genome Sequence of Spizellomyces punctatus strain DAOM BR117.</title>
        <authorList>
            <consortium name="The Broad Institute Genome Sequencing Platform"/>
            <person name="Russ C."/>
            <person name="Cuomo C."/>
            <person name="Shea T."/>
            <person name="Young S.K."/>
            <person name="Zeng Q."/>
            <person name="Koehrsen M."/>
            <person name="Haas B."/>
            <person name="Borodovsky M."/>
            <person name="Guigo R."/>
            <person name="Alvarado L."/>
            <person name="Berlin A."/>
            <person name="Bochicchio J."/>
            <person name="Borenstein D."/>
            <person name="Chapman S."/>
            <person name="Chen Z."/>
            <person name="Engels R."/>
            <person name="Freedman E."/>
            <person name="Gellesch M."/>
            <person name="Goldberg J."/>
            <person name="Griggs A."/>
            <person name="Gujja S."/>
            <person name="Heiman D."/>
            <person name="Hepburn T."/>
            <person name="Howarth C."/>
            <person name="Jen D."/>
            <person name="Larson L."/>
            <person name="Lewis B."/>
            <person name="Mehta T."/>
            <person name="Park D."/>
            <person name="Pearson M."/>
            <person name="Roberts A."/>
            <person name="Saif S."/>
            <person name="Shenoy N."/>
            <person name="Sisk P."/>
            <person name="Stolte C."/>
            <person name="Sykes S."/>
            <person name="Thomson T."/>
            <person name="Walk T."/>
            <person name="White J."/>
            <person name="Yandava C."/>
            <person name="Burger G."/>
            <person name="Gray M.W."/>
            <person name="Holland P.W.H."/>
            <person name="King N."/>
            <person name="Lang F.B.F."/>
            <person name="Roger A.J."/>
            <person name="Ruiz-Trillo I."/>
            <person name="Lander E."/>
            <person name="Nusbaum C."/>
        </authorList>
    </citation>
    <scope>NUCLEOTIDE SEQUENCE [LARGE SCALE GENOMIC DNA]</scope>
    <source>
        <strain evidence="2 3">DAOM BR117</strain>
    </source>
</reference>
<dbReference type="OrthoDB" id="5552842at2759"/>
<dbReference type="InParanoid" id="A0A0L0HW62"/>
<dbReference type="Proteomes" id="UP000053201">
    <property type="component" value="Unassembled WGS sequence"/>
</dbReference>
<dbReference type="VEuPathDB" id="FungiDB:SPPG_00786"/>
<dbReference type="InterPro" id="IPR003034">
    <property type="entry name" value="SAP_dom"/>
</dbReference>
<dbReference type="Pfam" id="PF02037">
    <property type="entry name" value="SAP"/>
    <property type="match status" value="1"/>
</dbReference>
<protein>
    <recommendedName>
        <fullName evidence="1">SAP domain-containing protein</fullName>
    </recommendedName>
</protein>
<dbReference type="SMART" id="SM00513">
    <property type="entry name" value="SAP"/>
    <property type="match status" value="1"/>
</dbReference>
<feature type="non-terminal residue" evidence="2">
    <location>
        <position position="1"/>
    </location>
</feature>
<dbReference type="Pfam" id="PF09159">
    <property type="entry name" value="Ydc2-catalyt"/>
    <property type="match status" value="1"/>
</dbReference>
<dbReference type="Gene3D" id="3.30.420.10">
    <property type="entry name" value="Ribonuclease H-like superfamily/Ribonuclease H"/>
    <property type="match status" value="1"/>
</dbReference>
<dbReference type="PROSITE" id="PS50800">
    <property type="entry name" value="SAP"/>
    <property type="match status" value="1"/>
</dbReference>
<proteinExistence type="predicted"/>
<dbReference type="PANTHER" id="PTHR28072">
    <property type="entry name" value="CRUCIFORM CUTTING ENDONUCLEASE 1, MITOCHONDRIAL-RELATED"/>
    <property type="match status" value="1"/>
</dbReference>
<dbReference type="InterPro" id="IPR036397">
    <property type="entry name" value="RNaseH_sf"/>
</dbReference>
<gene>
    <name evidence="2" type="ORF">SPPG_00786</name>
</gene>
<organism evidence="2 3">
    <name type="scientific">Spizellomyces punctatus (strain DAOM BR117)</name>
    <dbReference type="NCBI Taxonomy" id="645134"/>
    <lineage>
        <taxon>Eukaryota</taxon>
        <taxon>Fungi</taxon>
        <taxon>Fungi incertae sedis</taxon>
        <taxon>Chytridiomycota</taxon>
        <taxon>Chytridiomycota incertae sedis</taxon>
        <taxon>Chytridiomycetes</taxon>
        <taxon>Spizellomycetales</taxon>
        <taxon>Spizellomycetaceae</taxon>
        <taxon>Spizellomyces</taxon>
    </lineage>
</organism>